<dbReference type="Proteomes" id="UP000030700">
    <property type="component" value="Unassembled WGS sequence"/>
</dbReference>
<evidence type="ECO:0000313" key="3">
    <source>
        <dbReference type="Proteomes" id="UP000030700"/>
    </source>
</evidence>
<feature type="compositionally biased region" description="Basic residues" evidence="1">
    <location>
        <begin position="55"/>
        <end position="65"/>
    </location>
</feature>
<dbReference type="HOGENOM" id="CLU_200990_0_0_0"/>
<dbReference type="EMBL" id="DF820459">
    <property type="protein sequence ID" value="GAK53126.1"/>
    <property type="molecule type" value="Genomic_DNA"/>
</dbReference>
<evidence type="ECO:0000256" key="1">
    <source>
        <dbReference type="SAM" id="MobiDB-lite"/>
    </source>
</evidence>
<organism evidence="2">
    <name type="scientific">Candidatus Moduliflexus flocculans</name>
    <dbReference type="NCBI Taxonomy" id="1499966"/>
    <lineage>
        <taxon>Bacteria</taxon>
        <taxon>Candidatus Moduliflexota</taxon>
        <taxon>Candidatus Moduliflexia</taxon>
        <taxon>Candidatus Moduliflexales</taxon>
        <taxon>Candidatus Moduliflexaceae</taxon>
    </lineage>
</organism>
<evidence type="ECO:0000313" key="2">
    <source>
        <dbReference type="EMBL" id="GAK53126.1"/>
    </source>
</evidence>
<proteinExistence type="predicted"/>
<protein>
    <submittedName>
        <fullName evidence="2">Uncharacterized protein</fullName>
    </submittedName>
</protein>
<dbReference type="AlphaFoldDB" id="A0A0S6W537"/>
<sequence>MMWKDPIVAEIHQNRAEQVARFHGDIDALLRDLQEQEQRTGIVYVSFDSKPEIRPKKRRATRRQTAKPNVPVSA</sequence>
<feature type="region of interest" description="Disordered" evidence="1">
    <location>
        <begin position="53"/>
        <end position="74"/>
    </location>
</feature>
<gene>
    <name evidence="2" type="ORF">U14_04386</name>
</gene>
<dbReference type="STRING" id="1499966.U14_04386"/>
<name>A0A0S6W537_9BACT</name>
<keyword evidence="3" id="KW-1185">Reference proteome</keyword>
<accession>A0A0S6W537</accession>
<reference evidence="2" key="1">
    <citation type="journal article" date="2015" name="PeerJ">
        <title>First genomic representation of candidate bacterial phylum KSB3 points to enhanced environmental sensing as a trigger of wastewater bulking.</title>
        <authorList>
            <person name="Sekiguchi Y."/>
            <person name="Ohashi A."/>
            <person name="Parks D.H."/>
            <person name="Yamauchi T."/>
            <person name="Tyson G.W."/>
            <person name="Hugenholtz P."/>
        </authorList>
    </citation>
    <scope>NUCLEOTIDE SEQUENCE [LARGE SCALE GENOMIC DNA]</scope>
</reference>